<accession>A0A6L9SB40</accession>
<reference evidence="4 5" key="1">
    <citation type="submission" date="2020-02" db="EMBL/GenBank/DDBJ databases">
        <authorList>
            <person name="Li X.-J."/>
            <person name="Han X.-M."/>
        </authorList>
    </citation>
    <scope>NUCLEOTIDE SEQUENCE [LARGE SCALE GENOMIC DNA]</scope>
    <source>
        <strain evidence="4 5">CCTCC AB 2017055</strain>
    </source>
</reference>
<dbReference type="Gene3D" id="1.10.10.2840">
    <property type="entry name" value="PucR C-terminal helix-turn-helix domain"/>
    <property type="match status" value="1"/>
</dbReference>
<dbReference type="AlphaFoldDB" id="A0A6L9SB40"/>
<gene>
    <name evidence="4" type="ORF">G1H10_19570</name>
</gene>
<evidence type="ECO:0000256" key="1">
    <source>
        <dbReference type="ARBA" id="ARBA00006754"/>
    </source>
</evidence>
<dbReference type="PANTHER" id="PTHR33744">
    <property type="entry name" value="CARBOHYDRATE DIACID REGULATOR"/>
    <property type="match status" value="1"/>
</dbReference>
<dbReference type="InterPro" id="IPR025736">
    <property type="entry name" value="PucR_C-HTH_dom"/>
</dbReference>
<dbReference type="InterPro" id="IPR051448">
    <property type="entry name" value="CdaR-like_regulators"/>
</dbReference>
<protein>
    <submittedName>
        <fullName evidence="4">PucR family transcriptional regulator</fullName>
    </submittedName>
</protein>
<dbReference type="PANTHER" id="PTHR33744:SF17">
    <property type="entry name" value="CONSERVED PROTEIN"/>
    <property type="match status" value="1"/>
</dbReference>
<organism evidence="4 5">
    <name type="scientific">Phytoactinopolyspora halotolerans</name>
    <dbReference type="NCBI Taxonomy" id="1981512"/>
    <lineage>
        <taxon>Bacteria</taxon>
        <taxon>Bacillati</taxon>
        <taxon>Actinomycetota</taxon>
        <taxon>Actinomycetes</taxon>
        <taxon>Jiangellales</taxon>
        <taxon>Jiangellaceae</taxon>
        <taxon>Phytoactinopolyspora</taxon>
    </lineage>
</organism>
<evidence type="ECO:0000313" key="4">
    <source>
        <dbReference type="EMBL" id="NEE02377.1"/>
    </source>
</evidence>
<evidence type="ECO:0000259" key="3">
    <source>
        <dbReference type="Pfam" id="PF17853"/>
    </source>
</evidence>
<sequence length="398" mass="43080">MAHWRTAMRPELQDIVDEVSRVLRKPATLEDRRFNLVAFGSHDDGIDEVRQHTILRRQSTAEVRSWFEQFGIADSDVPVRIPSSPEHGVLGRLCLPARWHGVTYGYLWLLDPDEEIDDDALPELLDLAGRAGAMLAQQARVRDDLGYKLRDLLSADPEIADRAAGEIDDDGLITRGTPVAVVELRVAAAGPFPVNLSQLPRSVLVSTADDHATLLVPVGSPGSSPQDTGTTPARDVAERLLVSTVESHATARSAELVAGIGAPRPDLAHARGSWQEARLAARVAQAVPALRPVAGWPELGVYRLLGCGSDSTLAGAVLDHAVLRLLDHGDGDLIATARAYLDHAGNVQQTAAALNVHRQTVYYRLERIEQVTGLDLARGDQQLLLHLGLTLAPLLTSR</sequence>
<dbReference type="InterPro" id="IPR041522">
    <property type="entry name" value="CdaR_GGDEF"/>
</dbReference>
<comment type="caution">
    <text evidence="4">The sequence shown here is derived from an EMBL/GenBank/DDBJ whole genome shotgun (WGS) entry which is preliminary data.</text>
</comment>
<dbReference type="Pfam" id="PF13556">
    <property type="entry name" value="HTH_30"/>
    <property type="match status" value="1"/>
</dbReference>
<dbReference type="EMBL" id="JAAGOA010000014">
    <property type="protein sequence ID" value="NEE02377.1"/>
    <property type="molecule type" value="Genomic_DNA"/>
</dbReference>
<evidence type="ECO:0000259" key="2">
    <source>
        <dbReference type="Pfam" id="PF13556"/>
    </source>
</evidence>
<evidence type="ECO:0000313" key="5">
    <source>
        <dbReference type="Proteomes" id="UP000475214"/>
    </source>
</evidence>
<feature type="domain" description="PucR C-terminal helix-turn-helix" evidence="2">
    <location>
        <begin position="333"/>
        <end position="390"/>
    </location>
</feature>
<proteinExistence type="inferred from homology"/>
<dbReference type="InterPro" id="IPR042070">
    <property type="entry name" value="PucR_C-HTH_sf"/>
</dbReference>
<dbReference type="Pfam" id="PF17853">
    <property type="entry name" value="GGDEF_2"/>
    <property type="match status" value="1"/>
</dbReference>
<keyword evidence="5" id="KW-1185">Reference proteome</keyword>
<name>A0A6L9SB40_9ACTN</name>
<feature type="domain" description="CdaR GGDEF-like" evidence="3">
    <location>
        <begin position="196"/>
        <end position="283"/>
    </location>
</feature>
<comment type="similarity">
    <text evidence="1">Belongs to the CdaR family.</text>
</comment>
<dbReference type="Proteomes" id="UP000475214">
    <property type="component" value="Unassembled WGS sequence"/>
</dbReference>